<dbReference type="Proteomes" id="UP000053424">
    <property type="component" value="Unassembled WGS sequence"/>
</dbReference>
<proteinExistence type="predicted"/>
<evidence type="ECO:0000256" key="1">
    <source>
        <dbReference type="SAM" id="MobiDB-lite"/>
    </source>
</evidence>
<dbReference type="HOGENOM" id="CLU_706053_0_0_1"/>
<dbReference type="AlphaFoldDB" id="A0A0C2YBB6"/>
<evidence type="ECO:0000313" key="2">
    <source>
        <dbReference type="EMBL" id="KIM38322.1"/>
    </source>
</evidence>
<dbReference type="OrthoDB" id="3265156at2759"/>
<organism evidence="2 3">
    <name type="scientific">Hebeloma cylindrosporum</name>
    <dbReference type="NCBI Taxonomy" id="76867"/>
    <lineage>
        <taxon>Eukaryota</taxon>
        <taxon>Fungi</taxon>
        <taxon>Dikarya</taxon>
        <taxon>Basidiomycota</taxon>
        <taxon>Agaricomycotina</taxon>
        <taxon>Agaricomycetes</taxon>
        <taxon>Agaricomycetidae</taxon>
        <taxon>Agaricales</taxon>
        <taxon>Agaricineae</taxon>
        <taxon>Hymenogastraceae</taxon>
        <taxon>Hebeloma</taxon>
    </lineage>
</organism>
<dbReference type="EMBL" id="KN831791">
    <property type="protein sequence ID" value="KIM38322.1"/>
    <property type="molecule type" value="Genomic_DNA"/>
</dbReference>
<reference evidence="3" key="2">
    <citation type="submission" date="2015-01" db="EMBL/GenBank/DDBJ databases">
        <title>Evolutionary Origins and Diversification of the Mycorrhizal Mutualists.</title>
        <authorList>
            <consortium name="DOE Joint Genome Institute"/>
            <consortium name="Mycorrhizal Genomics Consortium"/>
            <person name="Kohler A."/>
            <person name="Kuo A."/>
            <person name="Nagy L.G."/>
            <person name="Floudas D."/>
            <person name="Copeland A."/>
            <person name="Barry K.W."/>
            <person name="Cichocki N."/>
            <person name="Veneault-Fourrey C."/>
            <person name="LaButti K."/>
            <person name="Lindquist E.A."/>
            <person name="Lipzen A."/>
            <person name="Lundell T."/>
            <person name="Morin E."/>
            <person name="Murat C."/>
            <person name="Riley R."/>
            <person name="Ohm R."/>
            <person name="Sun H."/>
            <person name="Tunlid A."/>
            <person name="Henrissat B."/>
            <person name="Grigoriev I.V."/>
            <person name="Hibbett D.S."/>
            <person name="Martin F."/>
        </authorList>
    </citation>
    <scope>NUCLEOTIDE SEQUENCE [LARGE SCALE GENOMIC DNA]</scope>
    <source>
        <strain evidence="3">h7</strain>
    </source>
</reference>
<feature type="region of interest" description="Disordered" evidence="1">
    <location>
        <begin position="120"/>
        <end position="226"/>
    </location>
</feature>
<accession>A0A0C2YBB6</accession>
<name>A0A0C2YBB6_HEBCY</name>
<feature type="region of interest" description="Disordered" evidence="1">
    <location>
        <begin position="1"/>
        <end position="92"/>
    </location>
</feature>
<feature type="compositionally biased region" description="Low complexity" evidence="1">
    <location>
        <begin position="120"/>
        <end position="141"/>
    </location>
</feature>
<feature type="compositionally biased region" description="Polar residues" evidence="1">
    <location>
        <begin position="162"/>
        <end position="181"/>
    </location>
</feature>
<evidence type="ECO:0000313" key="3">
    <source>
        <dbReference type="Proteomes" id="UP000053424"/>
    </source>
</evidence>
<keyword evidence="3" id="KW-1185">Reference proteome</keyword>
<reference evidence="2 3" key="1">
    <citation type="submission" date="2014-04" db="EMBL/GenBank/DDBJ databases">
        <authorList>
            <consortium name="DOE Joint Genome Institute"/>
            <person name="Kuo A."/>
            <person name="Gay G."/>
            <person name="Dore J."/>
            <person name="Kohler A."/>
            <person name="Nagy L.G."/>
            <person name="Floudas D."/>
            <person name="Copeland A."/>
            <person name="Barry K.W."/>
            <person name="Cichocki N."/>
            <person name="Veneault-Fourrey C."/>
            <person name="LaButti K."/>
            <person name="Lindquist E.A."/>
            <person name="Lipzen A."/>
            <person name="Lundell T."/>
            <person name="Morin E."/>
            <person name="Murat C."/>
            <person name="Sun H."/>
            <person name="Tunlid A."/>
            <person name="Henrissat B."/>
            <person name="Grigoriev I.V."/>
            <person name="Hibbett D.S."/>
            <person name="Martin F."/>
            <person name="Nordberg H.P."/>
            <person name="Cantor M.N."/>
            <person name="Hua S.X."/>
        </authorList>
    </citation>
    <scope>NUCLEOTIDE SEQUENCE [LARGE SCALE GENOMIC DNA]</scope>
    <source>
        <strain evidence="3">h7</strain>
    </source>
</reference>
<feature type="compositionally biased region" description="Low complexity" evidence="1">
    <location>
        <begin position="36"/>
        <end position="52"/>
    </location>
</feature>
<sequence length="356" mass="39773">MLQHLEYGIGTPSSVAPFRHPEDVQPNEQLNRRNRNLPPRVSSSATRDSGSSRGRGGRGMSQGGWTQYAVRGKRGGGSQPNRGGHSSSRNGPVLEHWSVAESRRSQGGVQLDPTMPFGVGAVSTCSSPSSSSRSGNVGDGSRLPTGWHAEEGTVPAKRRYSPTPQVSLSQTSATPPASEGSSYIEKSRHWMLRSRSPTPKLPPSPLKRRKYSDDGTHMLPPSMPLPGRHQRKSFIMQQPVDVQQRPITPDIIVVDIKAEPRSPTPPLPQPKLVTESCEFYPLPESCQKSNPDYRENRKRFFQEKNSHLISLGLKKTKVFYRYVLDPLLSFWLLIFVPRDDGLVIEWYVYRILHHQI</sequence>
<feature type="compositionally biased region" description="Gly residues" evidence="1">
    <location>
        <begin position="53"/>
        <end position="62"/>
    </location>
</feature>
<feature type="compositionally biased region" description="Polar residues" evidence="1">
    <location>
        <begin position="79"/>
        <end position="90"/>
    </location>
</feature>
<gene>
    <name evidence="2" type="ORF">M413DRAFT_244522</name>
</gene>
<protein>
    <submittedName>
        <fullName evidence="2">Uncharacterized protein</fullName>
    </submittedName>
</protein>